<comment type="caution">
    <text evidence="1">The sequence shown here is derived from an EMBL/GenBank/DDBJ whole genome shotgun (WGS) entry which is preliminary data.</text>
</comment>
<dbReference type="EMBL" id="MU273750">
    <property type="protein sequence ID" value="KAI0028465.1"/>
    <property type="molecule type" value="Genomic_DNA"/>
</dbReference>
<sequence>RPSSSLPEHLHFCLQEQKHAVLAALRNIQSISEKDEKTPNTDTKRDLESLLNATVQRGEGNSCLVIGPRGSGKTKIVEDVIASLPGRPIIVRLSGYVQRTDRLALREIARQVAKQTEQAFGAELEDDVEEEQNPFDDATAPGPPPLPPSHLPTLISSLPTLGRPTVLVLDAFDLFAEHGRQALLYCLLDTAQSCRAGTDTKGIAIVGVTARVDTLNMLEKRVKSRFSGRMLRTSGPGSNARWQRIARIAFLAPPLHQVDGAKEWKQLWTGAIERFLADKKVEERLSEVFELVRDVRLLCLVLTGLIAALSPKNPYPTAAGLLAGAADQCALPPFPFLNALPYPALCLLIAAMHERTAGNDAVTFEMLHDAFQIQVRTSTAAPVQNRYGGSIGMAFERLVDARIFVPATSTSGGSARQFVRHRCMVEYEHVKRAVEASVRTDLKRWLKMAS</sequence>
<feature type="non-terminal residue" evidence="1">
    <location>
        <position position="1"/>
    </location>
</feature>
<dbReference type="Proteomes" id="UP000814128">
    <property type="component" value="Unassembled WGS sequence"/>
</dbReference>
<evidence type="ECO:0000313" key="2">
    <source>
        <dbReference type="Proteomes" id="UP000814128"/>
    </source>
</evidence>
<name>A0ACB8QA81_9AGAM</name>
<evidence type="ECO:0000313" key="1">
    <source>
        <dbReference type="EMBL" id="KAI0028465.1"/>
    </source>
</evidence>
<keyword evidence="2" id="KW-1185">Reference proteome</keyword>
<protein>
    <submittedName>
        <fullName evidence="1">Origin recognition complex subunit 4 C-terminus-domain-containing protein</fullName>
    </submittedName>
</protein>
<reference evidence="1" key="1">
    <citation type="submission" date="2021-02" db="EMBL/GenBank/DDBJ databases">
        <authorList>
            <consortium name="DOE Joint Genome Institute"/>
            <person name="Ahrendt S."/>
            <person name="Looney B.P."/>
            <person name="Miyauchi S."/>
            <person name="Morin E."/>
            <person name="Drula E."/>
            <person name="Courty P.E."/>
            <person name="Chicoki N."/>
            <person name="Fauchery L."/>
            <person name="Kohler A."/>
            <person name="Kuo A."/>
            <person name="Labutti K."/>
            <person name="Pangilinan J."/>
            <person name="Lipzen A."/>
            <person name="Riley R."/>
            <person name="Andreopoulos W."/>
            <person name="He G."/>
            <person name="Johnson J."/>
            <person name="Barry K.W."/>
            <person name="Grigoriev I.V."/>
            <person name="Nagy L."/>
            <person name="Hibbett D."/>
            <person name="Henrissat B."/>
            <person name="Matheny P.B."/>
            <person name="Labbe J."/>
            <person name="Martin F."/>
        </authorList>
    </citation>
    <scope>NUCLEOTIDE SEQUENCE</scope>
    <source>
        <strain evidence="1">EC-137</strain>
    </source>
</reference>
<organism evidence="1 2">
    <name type="scientific">Vararia minispora EC-137</name>
    <dbReference type="NCBI Taxonomy" id="1314806"/>
    <lineage>
        <taxon>Eukaryota</taxon>
        <taxon>Fungi</taxon>
        <taxon>Dikarya</taxon>
        <taxon>Basidiomycota</taxon>
        <taxon>Agaricomycotina</taxon>
        <taxon>Agaricomycetes</taxon>
        <taxon>Russulales</taxon>
        <taxon>Lachnocladiaceae</taxon>
        <taxon>Vararia</taxon>
    </lineage>
</organism>
<gene>
    <name evidence="1" type="ORF">K488DRAFT_58523</name>
</gene>
<reference evidence="1" key="2">
    <citation type="journal article" date="2022" name="New Phytol.">
        <title>Evolutionary transition to the ectomycorrhizal habit in the genomes of a hyperdiverse lineage of mushroom-forming fungi.</title>
        <authorList>
            <person name="Looney B."/>
            <person name="Miyauchi S."/>
            <person name="Morin E."/>
            <person name="Drula E."/>
            <person name="Courty P.E."/>
            <person name="Kohler A."/>
            <person name="Kuo A."/>
            <person name="LaButti K."/>
            <person name="Pangilinan J."/>
            <person name="Lipzen A."/>
            <person name="Riley R."/>
            <person name="Andreopoulos W."/>
            <person name="He G."/>
            <person name="Johnson J."/>
            <person name="Nolan M."/>
            <person name="Tritt A."/>
            <person name="Barry K.W."/>
            <person name="Grigoriev I.V."/>
            <person name="Nagy L.G."/>
            <person name="Hibbett D."/>
            <person name="Henrissat B."/>
            <person name="Matheny P.B."/>
            <person name="Labbe J."/>
            <person name="Martin F.M."/>
        </authorList>
    </citation>
    <scope>NUCLEOTIDE SEQUENCE</scope>
    <source>
        <strain evidence="1">EC-137</strain>
    </source>
</reference>
<proteinExistence type="predicted"/>
<accession>A0ACB8QA81</accession>